<dbReference type="KEGG" id="ppsc:EHS13_10750"/>
<dbReference type="RefSeq" id="WP_155700344.1">
    <property type="nucleotide sequence ID" value="NZ_CP034235.1"/>
</dbReference>
<name>A0A6B8RHE7_9BACL</name>
<evidence type="ECO:0000256" key="1">
    <source>
        <dbReference type="SAM" id="MobiDB-lite"/>
    </source>
</evidence>
<organism evidence="2 3">
    <name type="scientific">Paenibacillus psychroresistens</name>
    <dbReference type="NCBI Taxonomy" id="1778678"/>
    <lineage>
        <taxon>Bacteria</taxon>
        <taxon>Bacillati</taxon>
        <taxon>Bacillota</taxon>
        <taxon>Bacilli</taxon>
        <taxon>Bacillales</taxon>
        <taxon>Paenibacillaceae</taxon>
        <taxon>Paenibacillus</taxon>
    </lineage>
</organism>
<evidence type="ECO:0000313" key="3">
    <source>
        <dbReference type="Proteomes" id="UP000426246"/>
    </source>
</evidence>
<feature type="region of interest" description="Disordered" evidence="1">
    <location>
        <begin position="107"/>
        <end position="139"/>
    </location>
</feature>
<reference evidence="3" key="1">
    <citation type="submission" date="2018-11" db="EMBL/GenBank/DDBJ databases">
        <title>Complete genome sequence of Paenibacillus sp. ML311-T8.</title>
        <authorList>
            <person name="Nam Y.-D."/>
            <person name="Kang J."/>
            <person name="Chung W.-H."/>
            <person name="Park Y.S."/>
        </authorList>
    </citation>
    <scope>NUCLEOTIDE SEQUENCE [LARGE SCALE GENOMIC DNA]</scope>
    <source>
        <strain evidence="3">ML311-T8</strain>
    </source>
</reference>
<accession>A0A6B8RHE7</accession>
<dbReference type="OrthoDB" id="2923612at2"/>
<gene>
    <name evidence="2" type="ORF">EHS13_10750</name>
</gene>
<dbReference type="AlphaFoldDB" id="A0A6B8RHE7"/>
<keyword evidence="3" id="KW-1185">Reference proteome</keyword>
<protein>
    <submittedName>
        <fullName evidence="2">Uncharacterized protein</fullName>
    </submittedName>
</protein>
<evidence type="ECO:0000313" key="2">
    <source>
        <dbReference type="EMBL" id="QGQ95327.1"/>
    </source>
</evidence>
<dbReference type="EMBL" id="CP034235">
    <property type="protein sequence ID" value="QGQ95327.1"/>
    <property type="molecule type" value="Genomic_DNA"/>
</dbReference>
<sequence>MPHWVKPEQYTAFQNEDEAMAFCKDWGLLPQKATKQKEYRYKGQNMDVACEIVGYADLVFAVIQIGDQLHNIHPSYLREMQTGQFGKGKPEDDGELLEPELEELALDGEAEIKPAKKTAEKKEKKPVEKAEKAEKAAKEAPITLPEGKLNFDATVSQFASVPNPFSDTDDEVIIFEPASFSFENEVVVLESAWTSHGTGMKKLELEIGDKLTFEAKIVAKKLNKHAVKYKLNNAGKIVKLDPA</sequence>
<dbReference type="Proteomes" id="UP000426246">
    <property type="component" value="Chromosome"/>
</dbReference>
<proteinExistence type="predicted"/>
<feature type="compositionally biased region" description="Basic and acidic residues" evidence="1">
    <location>
        <begin position="110"/>
        <end position="138"/>
    </location>
</feature>